<accession>A0ABQ8IE52</accession>
<keyword evidence="1" id="KW-0732">Signal</keyword>
<reference evidence="2 3" key="1">
    <citation type="submission" date="2021-02" db="EMBL/GenBank/DDBJ databases">
        <title>Plant Genome Project.</title>
        <authorList>
            <person name="Zhang R.-G."/>
        </authorList>
    </citation>
    <scope>NUCLEOTIDE SEQUENCE [LARGE SCALE GENOMIC DNA]</scope>
    <source>
        <tissue evidence="2">Leaves</tissue>
    </source>
</reference>
<name>A0ABQ8IE52_9ROSI</name>
<dbReference type="EMBL" id="JAFEMO010000002">
    <property type="protein sequence ID" value="KAH7574940.1"/>
    <property type="molecule type" value="Genomic_DNA"/>
</dbReference>
<gene>
    <name evidence="2" type="ORF">JRO89_XS02G0024200</name>
</gene>
<evidence type="ECO:0000256" key="1">
    <source>
        <dbReference type="SAM" id="SignalP"/>
    </source>
</evidence>
<feature type="chain" id="PRO_5047009779" evidence="1">
    <location>
        <begin position="32"/>
        <end position="103"/>
    </location>
</feature>
<organism evidence="2 3">
    <name type="scientific">Xanthoceras sorbifolium</name>
    <dbReference type="NCBI Taxonomy" id="99658"/>
    <lineage>
        <taxon>Eukaryota</taxon>
        <taxon>Viridiplantae</taxon>
        <taxon>Streptophyta</taxon>
        <taxon>Embryophyta</taxon>
        <taxon>Tracheophyta</taxon>
        <taxon>Spermatophyta</taxon>
        <taxon>Magnoliopsida</taxon>
        <taxon>eudicotyledons</taxon>
        <taxon>Gunneridae</taxon>
        <taxon>Pentapetalae</taxon>
        <taxon>rosids</taxon>
        <taxon>malvids</taxon>
        <taxon>Sapindales</taxon>
        <taxon>Sapindaceae</taxon>
        <taxon>Xanthoceroideae</taxon>
        <taxon>Xanthoceras</taxon>
    </lineage>
</organism>
<comment type="caution">
    <text evidence="2">The sequence shown here is derived from an EMBL/GenBank/DDBJ whole genome shotgun (WGS) entry which is preliminary data.</text>
</comment>
<evidence type="ECO:0000313" key="2">
    <source>
        <dbReference type="EMBL" id="KAH7574940.1"/>
    </source>
</evidence>
<feature type="signal peptide" evidence="1">
    <location>
        <begin position="1"/>
        <end position="31"/>
    </location>
</feature>
<proteinExistence type="predicted"/>
<sequence>MEKLRPTTWALPAAVLLLIIISNMFCPTTSATYMVGGGRSTWNASSNIQAWSSNKNFYAGDAVARHEGAEEADLRGVDMGPPTAAESIHLLLENLKTTLSVLK</sequence>
<protein>
    <submittedName>
        <fullName evidence="2">Uncharacterized protein</fullName>
    </submittedName>
</protein>
<evidence type="ECO:0000313" key="3">
    <source>
        <dbReference type="Proteomes" id="UP000827721"/>
    </source>
</evidence>
<dbReference type="Proteomes" id="UP000827721">
    <property type="component" value="Unassembled WGS sequence"/>
</dbReference>
<keyword evidence="3" id="KW-1185">Reference proteome</keyword>